<protein>
    <submittedName>
        <fullName evidence="1">17039_t:CDS:1</fullName>
    </submittedName>
</protein>
<dbReference type="EMBL" id="CAJVPT010028222">
    <property type="protein sequence ID" value="CAG8686470.1"/>
    <property type="molecule type" value="Genomic_DNA"/>
</dbReference>
<evidence type="ECO:0000313" key="2">
    <source>
        <dbReference type="Proteomes" id="UP000789525"/>
    </source>
</evidence>
<sequence>MALTLSQDFGVTRTVNLKPNGGNIPVTKENRIEYIYLVSHYRLTRQIKKQTDAFFEGLSEIIDPKWLRMFNQQELKVLVGGAEEPIDLDDLRDNVVYGGLYDENHAVIRMFWRVVKSLDQDKRRQLLRFVTSCARPPLLGFKELYPKFAIRDAGKYTNPFSPDFIDKSTSFHCIRTRKRCDESFYMPSLLVQVLTYLRDVFC</sequence>
<evidence type="ECO:0000313" key="1">
    <source>
        <dbReference type="EMBL" id="CAG8686470.1"/>
    </source>
</evidence>
<reference evidence="1" key="1">
    <citation type="submission" date="2021-06" db="EMBL/GenBank/DDBJ databases">
        <authorList>
            <person name="Kallberg Y."/>
            <person name="Tangrot J."/>
            <person name="Rosling A."/>
        </authorList>
    </citation>
    <scope>NUCLEOTIDE SEQUENCE</scope>
    <source>
        <strain evidence="1">CL356</strain>
    </source>
</reference>
<name>A0ACA9P169_9GLOM</name>
<proteinExistence type="predicted"/>
<organism evidence="1 2">
    <name type="scientific">Acaulospora colombiana</name>
    <dbReference type="NCBI Taxonomy" id="27376"/>
    <lineage>
        <taxon>Eukaryota</taxon>
        <taxon>Fungi</taxon>
        <taxon>Fungi incertae sedis</taxon>
        <taxon>Mucoromycota</taxon>
        <taxon>Glomeromycotina</taxon>
        <taxon>Glomeromycetes</taxon>
        <taxon>Diversisporales</taxon>
        <taxon>Acaulosporaceae</taxon>
        <taxon>Acaulospora</taxon>
    </lineage>
</organism>
<gene>
    <name evidence="1" type="ORF">ACOLOM_LOCUS9590</name>
</gene>
<dbReference type="Proteomes" id="UP000789525">
    <property type="component" value="Unassembled WGS sequence"/>
</dbReference>
<comment type="caution">
    <text evidence="1">The sequence shown here is derived from an EMBL/GenBank/DDBJ whole genome shotgun (WGS) entry which is preliminary data.</text>
</comment>
<keyword evidence="2" id="KW-1185">Reference proteome</keyword>
<accession>A0ACA9P169</accession>